<keyword evidence="2" id="KW-1185">Reference proteome</keyword>
<accession>A0ABV0SQ43</accession>
<sequence length="123" mass="13897">MTLFLLGKGDFNSELLSQQLIGVSQLEIMVFPSKRDLPHYRMKTRKMINLLRTIKRYENNLHSKQSSSKLPEKDWPTGPRTLIVGSTAVNGIKNFCNKKNTEGMISTSNVVSDISENILAITE</sequence>
<evidence type="ECO:0000313" key="2">
    <source>
        <dbReference type="Proteomes" id="UP001482620"/>
    </source>
</evidence>
<protein>
    <submittedName>
        <fullName evidence="1">Uncharacterized protein</fullName>
    </submittedName>
</protein>
<name>A0ABV0SQ43_9TELE</name>
<proteinExistence type="predicted"/>
<evidence type="ECO:0000313" key="1">
    <source>
        <dbReference type="EMBL" id="MEQ2222694.1"/>
    </source>
</evidence>
<reference evidence="1 2" key="1">
    <citation type="submission" date="2021-06" db="EMBL/GenBank/DDBJ databases">
        <authorList>
            <person name="Palmer J.M."/>
        </authorList>
    </citation>
    <scope>NUCLEOTIDE SEQUENCE [LARGE SCALE GENOMIC DNA]</scope>
    <source>
        <strain evidence="2">if_2019</strain>
        <tissue evidence="1">Muscle</tissue>
    </source>
</reference>
<organism evidence="1 2">
    <name type="scientific">Ilyodon furcidens</name>
    <name type="common">goldbreast splitfin</name>
    <dbReference type="NCBI Taxonomy" id="33524"/>
    <lineage>
        <taxon>Eukaryota</taxon>
        <taxon>Metazoa</taxon>
        <taxon>Chordata</taxon>
        <taxon>Craniata</taxon>
        <taxon>Vertebrata</taxon>
        <taxon>Euteleostomi</taxon>
        <taxon>Actinopterygii</taxon>
        <taxon>Neopterygii</taxon>
        <taxon>Teleostei</taxon>
        <taxon>Neoteleostei</taxon>
        <taxon>Acanthomorphata</taxon>
        <taxon>Ovalentaria</taxon>
        <taxon>Atherinomorphae</taxon>
        <taxon>Cyprinodontiformes</taxon>
        <taxon>Goodeidae</taxon>
        <taxon>Ilyodon</taxon>
    </lineage>
</organism>
<dbReference type="Proteomes" id="UP001482620">
    <property type="component" value="Unassembled WGS sequence"/>
</dbReference>
<dbReference type="EMBL" id="JAHRIQ010004076">
    <property type="protein sequence ID" value="MEQ2222694.1"/>
    <property type="molecule type" value="Genomic_DNA"/>
</dbReference>
<comment type="caution">
    <text evidence="1">The sequence shown here is derived from an EMBL/GenBank/DDBJ whole genome shotgun (WGS) entry which is preliminary data.</text>
</comment>
<gene>
    <name evidence="1" type="ORF">ILYODFUR_029054</name>
</gene>